<evidence type="ECO:0000256" key="2">
    <source>
        <dbReference type="SAM" id="MobiDB-lite"/>
    </source>
</evidence>
<dbReference type="SUPFAM" id="SSF51230">
    <property type="entry name" value="Single hybrid motif"/>
    <property type="match status" value="1"/>
</dbReference>
<dbReference type="Proteomes" id="UP001596074">
    <property type="component" value="Unassembled WGS sequence"/>
</dbReference>
<feature type="compositionally biased region" description="Basic residues" evidence="2">
    <location>
        <begin position="1"/>
        <end position="12"/>
    </location>
</feature>
<reference evidence="5" key="1">
    <citation type="journal article" date="2019" name="Int. J. Syst. Evol. Microbiol.">
        <title>The Global Catalogue of Microorganisms (GCM) 10K type strain sequencing project: providing services to taxonomists for standard genome sequencing and annotation.</title>
        <authorList>
            <consortium name="The Broad Institute Genomics Platform"/>
            <consortium name="The Broad Institute Genome Sequencing Center for Infectious Disease"/>
            <person name="Wu L."/>
            <person name="Ma J."/>
        </authorList>
    </citation>
    <scope>NUCLEOTIDE SEQUENCE [LARGE SCALE GENOMIC DNA]</scope>
    <source>
        <strain evidence="5">KCTC 42087</strain>
    </source>
</reference>
<accession>A0ABW0ZUD1</accession>
<evidence type="ECO:0000313" key="5">
    <source>
        <dbReference type="Proteomes" id="UP001596074"/>
    </source>
</evidence>
<feature type="region of interest" description="Disordered" evidence="2">
    <location>
        <begin position="53"/>
        <end position="130"/>
    </location>
</feature>
<name>A0ABW0ZUD1_9ACTN</name>
<feature type="compositionally biased region" description="Basic residues" evidence="2">
    <location>
        <begin position="114"/>
        <end position="124"/>
    </location>
</feature>
<evidence type="ECO:0000259" key="3">
    <source>
        <dbReference type="Pfam" id="PF00364"/>
    </source>
</evidence>
<dbReference type="InterPro" id="IPR001882">
    <property type="entry name" value="Biotin_BS"/>
</dbReference>
<sequence length="196" mass="21181">MEPAKRPLRPGRRHADRDPVPPRGRVRPGVRRCIQPVRRRLARACTQWIETEFDNRIEPYAGEHAEAGSADLGQASGSPSSSSAATERGRRGRARAARGRAPRQARRSPASGAKRLRRAGRKKAGAAAGGDAGTIVKIVEEGQDVAEDDAVVVIEAMKTEQPLKVHETGTVTDLQAEVGRTVANRADICELEEATR</sequence>
<feature type="domain" description="Lipoyl-binding" evidence="3">
    <location>
        <begin position="131"/>
        <end position="184"/>
    </location>
</feature>
<feature type="compositionally biased region" description="Basic and acidic residues" evidence="2">
    <location>
        <begin position="53"/>
        <end position="66"/>
    </location>
</feature>
<dbReference type="EMBL" id="JBHSON010000007">
    <property type="protein sequence ID" value="MFC5745334.1"/>
    <property type="molecule type" value="Genomic_DNA"/>
</dbReference>
<keyword evidence="5" id="KW-1185">Reference proteome</keyword>
<gene>
    <name evidence="4" type="ORF">ACFPZN_06920</name>
</gene>
<dbReference type="RefSeq" id="WP_378280957.1">
    <property type="nucleotide sequence ID" value="NZ_JBHSON010000007.1"/>
</dbReference>
<protein>
    <submittedName>
        <fullName evidence="4">Acetyl-CoA carboxylase biotin carboxyl carrier protein subunit</fullName>
    </submittedName>
</protein>
<feature type="compositionally biased region" description="Basic residues" evidence="2">
    <location>
        <begin position="90"/>
        <end position="106"/>
    </location>
</feature>
<dbReference type="InterPro" id="IPR000089">
    <property type="entry name" value="Biotin_lipoyl"/>
</dbReference>
<organism evidence="4 5">
    <name type="scientific">Actinomadura rugatobispora</name>
    <dbReference type="NCBI Taxonomy" id="1994"/>
    <lineage>
        <taxon>Bacteria</taxon>
        <taxon>Bacillati</taxon>
        <taxon>Actinomycetota</taxon>
        <taxon>Actinomycetes</taxon>
        <taxon>Streptosporangiales</taxon>
        <taxon>Thermomonosporaceae</taxon>
        <taxon>Actinomadura</taxon>
    </lineage>
</organism>
<keyword evidence="1" id="KW-0092">Biotin</keyword>
<proteinExistence type="predicted"/>
<evidence type="ECO:0000313" key="4">
    <source>
        <dbReference type="EMBL" id="MFC5745334.1"/>
    </source>
</evidence>
<dbReference type="Gene3D" id="2.40.50.100">
    <property type="match status" value="1"/>
</dbReference>
<feature type="compositionally biased region" description="Low complexity" evidence="2">
    <location>
        <begin position="75"/>
        <end position="86"/>
    </location>
</feature>
<evidence type="ECO:0000256" key="1">
    <source>
        <dbReference type="ARBA" id="ARBA00023267"/>
    </source>
</evidence>
<dbReference type="PROSITE" id="PS00188">
    <property type="entry name" value="BIOTIN"/>
    <property type="match status" value="1"/>
</dbReference>
<dbReference type="Pfam" id="PF00364">
    <property type="entry name" value="Biotin_lipoyl"/>
    <property type="match status" value="1"/>
</dbReference>
<dbReference type="CDD" id="cd06850">
    <property type="entry name" value="biotinyl_domain"/>
    <property type="match status" value="1"/>
</dbReference>
<feature type="region of interest" description="Disordered" evidence="2">
    <location>
        <begin position="1"/>
        <end position="32"/>
    </location>
</feature>
<comment type="caution">
    <text evidence="4">The sequence shown here is derived from an EMBL/GenBank/DDBJ whole genome shotgun (WGS) entry which is preliminary data.</text>
</comment>
<dbReference type="InterPro" id="IPR011053">
    <property type="entry name" value="Single_hybrid_motif"/>
</dbReference>